<gene>
    <name evidence="2" type="ORF">H072_7671</name>
</gene>
<comment type="caution">
    <text evidence="2">The sequence shown here is derived from an EMBL/GenBank/DDBJ whole genome shotgun (WGS) entry which is preliminary data.</text>
</comment>
<evidence type="ECO:0000256" key="1">
    <source>
        <dbReference type="SAM" id="SignalP"/>
    </source>
</evidence>
<dbReference type="AlphaFoldDB" id="S8A6A5"/>
<keyword evidence="3" id="KW-1185">Reference proteome</keyword>
<name>S8A6A5_DACHA</name>
<dbReference type="HOGENOM" id="CLU_1282952_0_0_1"/>
<organism evidence="2 3">
    <name type="scientific">Dactylellina haptotyla (strain CBS 200.50)</name>
    <name type="common">Nematode-trapping fungus</name>
    <name type="synonym">Monacrosporium haptotylum</name>
    <dbReference type="NCBI Taxonomy" id="1284197"/>
    <lineage>
        <taxon>Eukaryota</taxon>
        <taxon>Fungi</taxon>
        <taxon>Dikarya</taxon>
        <taxon>Ascomycota</taxon>
        <taxon>Pezizomycotina</taxon>
        <taxon>Orbiliomycetes</taxon>
        <taxon>Orbiliales</taxon>
        <taxon>Orbiliaceae</taxon>
        <taxon>Dactylellina</taxon>
    </lineage>
</organism>
<dbReference type="OrthoDB" id="5424569at2759"/>
<accession>S8A6A5</accession>
<evidence type="ECO:0000313" key="2">
    <source>
        <dbReference type="EMBL" id="EPS38550.1"/>
    </source>
</evidence>
<dbReference type="EMBL" id="AQGS01000539">
    <property type="protein sequence ID" value="EPS38550.1"/>
    <property type="molecule type" value="Genomic_DNA"/>
</dbReference>
<dbReference type="OMA" id="CGKGQCQ"/>
<dbReference type="Proteomes" id="UP000015100">
    <property type="component" value="Unassembled WGS sequence"/>
</dbReference>
<evidence type="ECO:0000313" key="3">
    <source>
        <dbReference type="Proteomes" id="UP000015100"/>
    </source>
</evidence>
<feature type="signal peptide" evidence="1">
    <location>
        <begin position="1"/>
        <end position="18"/>
    </location>
</feature>
<reference evidence="3" key="2">
    <citation type="submission" date="2013-04" db="EMBL/GenBank/DDBJ databases">
        <title>Genomic mechanisms accounting for the adaptation to parasitism in nematode-trapping fungi.</title>
        <authorList>
            <person name="Ahren D.G."/>
        </authorList>
    </citation>
    <scope>NUCLEOTIDE SEQUENCE [LARGE SCALE GENOMIC DNA]</scope>
    <source>
        <strain evidence="3">CBS 200.50</strain>
    </source>
</reference>
<feature type="chain" id="PRO_5004547542" evidence="1">
    <location>
        <begin position="19"/>
        <end position="205"/>
    </location>
</feature>
<proteinExistence type="predicted"/>
<sequence>MRPTIILLTLSAAVTVSAQDAMSETRERYFFRINNPTPCSDSGCRIPCGKGQCQFGLTCGTWLGQKDTCCRASHNGKDLGCEPWKDGLENFDLRSGGSAAIRTAQNAYCTDDQNFLLTDQTDSTRNYCCPFGQDAIISVKYDDKVTSTTLNGARCIPAVSGASTNSDSTTVTGTRIPSWSLPNTAGQLQNIFVLVPVAFMVFAAL</sequence>
<protein>
    <submittedName>
        <fullName evidence="2">Uncharacterized protein</fullName>
    </submittedName>
</protein>
<reference evidence="2 3" key="1">
    <citation type="journal article" date="2013" name="PLoS Genet.">
        <title>Genomic mechanisms accounting for the adaptation to parasitism in nematode-trapping fungi.</title>
        <authorList>
            <person name="Meerupati T."/>
            <person name="Andersson K.M."/>
            <person name="Friman E."/>
            <person name="Kumar D."/>
            <person name="Tunlid A."/>
            <person name="Ahren D."/>
        </authorList>
    </citation>
    <scope>NUCLEOTIDE SEQUENCE [LARGE SCALE GENOMIC DNA]</scope>
    <source>
        <strain evidence="2 3">CBS 200.50</strain>
    </source>
</reference>
<keyword evidence="1" id="KW-0732">Signal</keyword>